<dbReference type="GO" id="GO:0016887">
    <property type="term" value="F:ATP hydrolysis activity"/>
    <property type="evidence" value="ECO:0007669"/>
    <property type="project" value="InterPro"/>
</dbReference>
<evidence type="ECO:0000313" key="7">
    <source>
        <dbReference type="EMBL" id="KJE21944.1"/>
    </source>
</evidence>
<dbReference type="PANTHER" id="PTHR43335:SF4">
    <property type="entry name" value="ABC TRANSPORTER, ATP-BINDING PROTEIN"/>
    <property type="match status" value="1"/>
</dbReference>
<evidence type="ECO:0000256" key="1">
    <source>
        <dbReference type="ARBA" id="ARBA00005417"/>
    </source>
</evidence>
<dbReference type="SUPFAM" id="SSF52540">
    <property type="entry name" value="P-loop containing nucleoside triphosphate hydrolases"/>
    <property type="match status" value="1"/>
</dbReference>
<evidence type="ECO:0000259" key="6">
    <source>
        <dbReference type="PROSITE" id="PS50893"/>
    </source>
</evidence>
<keyword evidence="2" id="KW-0813">Transport</keyword>
<dbReference type="EMBL" id="JYFN01000029">
    <property type="protein sequence ID" value="KJE21944.1"/>
    <property type="molecule type" value="Genomic_DNA"/>
</dbReference>
<protein>
    <submittedName>
        <fullName evidence="7">ABC-type multidrug transport system, ATPase component</fullName>
    </submittedName>
</protein>
<evidence type="ECO:0000256" key="5">
    <source>
        <dbReference type="SAM" id="MobiDB-lite"/>
    </source>
</evidence>
<organism evidence="7 8">
    <name type="scientific">Frankia torreyi</name>
    <dbReference type="NCBI Taxonomy" id="1856"/>
    <lineage>
        <taxon>Bacteria</taxon>
        <taxon>Bacillati</taxon>
        <taxon>Actinomycetota</taxon>
        <taxon>Actinomycetes</taxon>
        <taxon>Frankiales</taxon>
        <taxon>Frankiaceae</taxon>
        <taxon>Frankia</taxon>
    </lineage>
</organism>
<dbReference type="InterPro" id="IPR027417">
    <property type="entry name" value="P-loop_NTPase"/>
</dbReference>
<dbReference type="Gene3D" id="3.40.50.300">
    <property type="entry name" value="P-loop containing nucleotide triphosphate hydrolases"/>
    <property type="match status" value="1"/>
</dbReference>
<sequence>MTTTTGRRTAAADPHVPIEVPVHRPGGALGEANPDRRLAIDVRGLTKRYGRRTVVSGLDIAVPEGVVAGFVGPNGAGKTTTLRMLLGLVRPSGGRGTVLGRPLHTPAAYLPRVGALIESPALYPALSGARNLTALAVLGGQDPARVNGILDEVGLAGRGGDRVRSYSLGMKQRLAIGAALLADPDLLILDEPTNGLDPTGIRQMRELIRTLAEAPSGAPAASGGPRRTRTVLISSHLLAEVEQICDWLIVVEGGRLAYQGPTESLMATRAHDVVLRPEHDEDVALVADLLAGLSVPAVRRVHDVVASLSMAPDSREHARLLAGINRAAADRGITLIEISPRRPSLEDRYQSLVAQSRADAAVLPPTPVTTDPEISR</sequence>
<feature type="compositionally biased region" description="Low complexity" evidence="5">
    <location>
        <begin position="1"/>
        <end position="12"/>
    </location>
</feature>
<proteinExistence type="inferred from homology"/>
<dbReference type="GO" id="GO:0005524">
    <property type="term" value="F:ATP binding"/>
    <property type="evidence" value="ECO:0007669"/>
    <property type="project" value="UniProtKB-KW"/>
</dbReference>
<feature type="region of interest" description="Disordered" evidence="5">
    <location>
        <begin position="1"/>
        <end position="31"/>
    </location>
</feature>
<accession>A0A0D8BDA4</accession>
<dbReference type="PROSITE" id="PS00211">
    <property type="entry name" value="ABC_TRANSPORTER_1"/>
    <property type="match status" value="1"/>
</dbReference>
<reference evidence="8" key="1">
    <citation type="submission" date="2015-02" db="EMBL/GenBank/DDBJ databases">
        <title>Draft Genome of Frankia sp. CpI1-S.</title>
        <authorList>
            <person name="Oshone R.T."/>
            <person name="Ngom M."/>
            <person name="Ghodhbane-Gtari F."/>
            <person name="Gtari M."/>
            <person name="Morris K."/>
            <person name="Thomas K."/>
            <person name="Sen A."/>
            <person name="Tisa L.S."/>
        </authorList>
    </citation>
    <scope>NUCLEOTIDE SEQUENCE [LARGE SCALE GENOMIC DNA]</scope>
    <source>
        <strain evidence="8">CpI1-S</strain>
    </source>
</reference>
<comment type="caution">
    <text evidence="7">The sequence shown here is derived from an EMBL/GenBank/DDBJ whole genome shotgun (WGS) entry which is preliminary data.</text>
</comment>
<dbReference type="InterPro" id="IPR003439">
    <property type="entry name" value="ABC_transporter-like_ATP-bd"/>
</dbReference>
<keyword evidence="4" id="KW-0067">ATP-binding</keyword>
<dbReference type="SMART" id="SM00382">
    <property type="entry name" value="AAA"/>
    <property type="match status" value="1"/>
</dbReference>
<dbReference type="PANTHER" id="PTHR43335">
    <property type="entry name" value="ABC TRANSPORTER, ATP-BINDING PROTEIN"/>
    <property type="match status" value="1"/>
</dbReference>
<evidence type="ECO:0000256" key="2">
    <source>
        <dbReference type="ARBA" id="ARBA00022448"/>
    </source>
</evidence>
<keyword evidence="8" id="KW-1185">Reference proteome</keyword>
<evidence type="ECO:0000256" key="4">
    <source>
        <dbReference type="ARBA" id="ARBA00022840"/>
    </source>
</evidence>
<comment type="similarity">
    <text evidence="1">Belongs to the ABC transporter superfamily.</text>
</comment>
<reference evidence="7 8" key="2">
    <citation type="journal article" date="2016" name="Genome Announc.">
        <title>Permanent Draft Genome Sequences for Two Variants of Frankia sp. Strain CpI1, the First Frankia Strain Isolated from Root Nodules of Comptonia peregrina.</title>
        <authorList>
            <person name="Oshone R."/>
            <person name="Hurst S.G.IV."/>
            <person name="Abebe-Akele F."/>
            <person name="Simpson S."/>
            <person name="Morris K."/>
            <person name="Thomas W.K."/>
            <person name="Tisa L.S."/>
        </authorList>
    </citation>
    <scope>NUCLEOTIDE SEQUENCE [LARGE SCALE GENOMIC DNA]</scope>
    <source>
        <strain evidence="8">CpI1-S</strain>
    </source>
</reference>
<dbReference type="PROSITE" id="PS50893">
    <property type="entry name" value="ABC_TRANSPORTER_2"/>
    <property type="match status" value="1"/>
</dbReference>
<dbReference type="InterPro" id="IPR017871">
    <property type="entry name" value="ABC_transporter-like_CS"/>
</dbReference>
<feature type="domain" description="ABC transporter" evidence="6">
    <location>
        <begin position="40"/>
        <end position="278"/>
    </location>
</feature>
<dbReference type="AlphaFoldDB" id="A0A0D8BDA4"/>
<evidence type="ECO:0000256" key="3">
    <source>
        <dbReference type="ARBA" id="ARBA00022741"/>
    </source>
</evidence>
<keyword evidence="3" id="KW-0547">Nucleotide-binding</keyword>
<gene>
    <name evidence="7" type="ORF">FF36_03696</name>
</gene>
<dbReference type="InterPro" id="IPR003593">
    <property type="entry name" value="AAA+_ATPase"/>
</dbReference>
<dbReference type="Pfam" id="PF00005">
    <property type="entry name" value="ABC_tran"/>
    <property type="match status" value="1"/>
</dbReference>
<evidence type="ECO:0000313" key="8">
    <source>
        <dbReference type="Proteomes" id="UP000032545"/>
    </source>
</evidence>
<dbReference type="PATRIC" id="fig|1502723.3.peg.3152"/>
<dbReference type="Proteomes" id="UP000032545">
    <property type="component" value="Unassembled WGS sequence"/>
</dbReference>
<name>A0A0D8BDA4_9ACTN</name>
<dbReference type="RefSeq" id="WP_242422594.1">
    <property type="nucleotide sequence ID" value="NZ_JYFN01000029.1"/>
</dbReference>